<feature type="domain" description="CAAX prenyl protease 2/Lysostaphin resistance protein A-like" evidence="3">
    <location>
        <begin position="119"/>
        <end position="209"/>
    </location>
</feature>
<feature type="transmembrane region" description="Helical" evidence="2">
    <location>
        <begin position="173"/>
        <end position="191"/>
    </location>
</feature>
<feature type="transmembrane region" description="Helical" evidence="2">
    <location>
        <begin position="196"/>
        <end position="218"/>
    </location>
</feature>
<evidence type="ECO:0000313" key="5">
    <source>
        <dbReference type="Proteomes" id="UP000288388"/>
    </source>
</evidence>
<dbReference type="EMBL" id="RYZS01000002">
    <property type="protein sequence ID" value="RVU93138.1"/>
    <property type="molecule type" value="Genomic_DNA"/>
</dbReference>
<protein>
    <submittedName>
        <fullName evidence="4">CPBP family intramembrane metalloprotease</fullName>
    </submittedName>
</protein>
<feature type="transmembrane region" description="Helical" evidence="2">
    <location>
        <begin position="116"/>
        <end position="136"/>
    </location>
</feature>
<dbReference type="Pfam" id="PF02517">
    <property type="entry name" value="Rce1-like"/>
    <property type="match status" value="1"/>
</dbReference>
<comment type="similarity">
    <text evidence="1">Belongs to the UPF0177 family.</text>
</comment>
<accession>A0A2N8PSI9</accession>
<feature type="transmembrane region" description="Helical" evidence="2">
    <location>
        <begin position="148"/>
        <end position="167"/>
    </location>
</feature>
<feature type="transmembrane region" description="Helical" evidence="2">
    <location>
        <begin position="247"/>
        <end position="267"/>
    </location>
</feature>
<proteinExistence type="inferred from homology"/>
<dbReference type="PANTHER" id="PTHR39430">
    <property type="entry name" value="MEMBRANE-ASSOCIATED PROTEASE-RELATED"/>
    <property type="match status" value="1"/>
</dbReference>
<gene>
    <name evidence="4" type="ORF">EK398_22130</name>
</gene>
<feature type="transmembrane region" description="Helical" evidence="2">
    <location>
        <begin position="82"/>
        <end position="104"/>
    </location>
</feature>
<dbReference type="GO" id="GO:0080120">
    <property type="term" value="P:CAAX-box protein maturation"/>
    <property type="evidence" value="ECO:0007669"/>
    <property type="project" value="UniProtKB-ARBA"/>
</dbReference>
<dbReference type="GO" id="GO:0006508">
    <property type="term" value="P:proteolysis"/>
    <property type="evidence" value="ECO:0007669"/>
    <property type="project" value="UniProtKB-KW"/>
</dbReference>
<evidence type="ECO:0000256" key="2">
    <source>
        <dbReference type="SAM" id="Phobius"/>
    </source>
</evidence>
<keyword evidence="4" id="KW-0378">Hydrolase</keyword>
<organism evidence="4 5">
    <name type="scientific">Enterococcus avium</name>
    <name type="common">Streptococcus avium</name>
    <dbReference type="NCBI Taxonomy" id="33945"/>
    <lineage>
        <taxon>Bacteria</taxon>
        <taxon>Bacillati</taxon>
        <taxon>Bacillota</taxon>
        <taxon>Bacilli</taxon>
        <taxon>Lactobacillales</taxon>
        <taxon>Enterococcaceae</taxon>
        <taxon>Enterococcus</taxon>
    </lineage>
</organism>
<keyword evidence="2" id="KW-0472">Membrane</keyword>
<evidence type="ECO:0000313" key="4">
    <source>
        <dbReference type="EMBL" id="RVU93138.1"/>
    </source>
</evidence>
<sequence>MKKEYFLKGLAVVIALFGFVLGMISNNAVAGLFPASMLLVSALVSTVVHISICILFFYFASRVEKKTLGTYGMSWNKGDGRQLIYGLLAGIGVFLIITGTLYLPGLYQLKTGNQNLYKLLVNFVFFVAVGTSEELFFRGFIQHRLLKFGPIIALLGSGLLFALVHALNPNVSLLALLNVFLAGCFFGVLMYKTGSLLTAIGAHITWNWVQGSLLGIPVSGTTESGYFRTIIHGGNPLLTGGQFGAEAALSTTIVLAVLTLVLLLYLYKSKQINSIV</sequence>
<dbReference type="PANTHER" id="PTHR39430:SF1">
    <property type="entry name" value="PROTEASE"/>
    <property type="match status" value="1"/>
</dbReference>
<keyword evidence="2" id="KW-1133">Transmembrane helix</keyword>
<evidence type="ECO:0000256" key="1">
    <source>
        <dbReference type="ARBA" id="ARBA00009067"/>
    </source>
</evidence>
<dbReference type="Proteomes" id="UP000288388">
    <property type="component" value="Unassembled WGS sequence"/>
</dbReference>
<keyword evidence="4" id="KW-0645">Protease</keyword>
<keyword evidence="4" id="KW-0482">Metalloprotease</keyword>
<keyword evidence="2" id="KW-0812">Transmembrane</keyword>
<name>A0A2N8PSI9_ENTAV</name>
<dbReference type="RefSeq" id="WP_102872941.1">
    <property type="nucleotide sequence ID" value="NZ_JBPFKW010000309.1"/>
</dbReference>
<reference evidence="4 5" key="1">
    <citation type="submission" date="2018-12" db="EMBL/GenBank/DDBJ databases">
        <title>A novel vanA-carrying plasmid in a clinical isolate of Enterococcus avium.</title>
        <authorList>
            <person name="Bernasconi O.J."/>
            <person name="Luzzaro F."/>
            <person name="Endimiani A."/>
        </authorList>
    </citation>
    <scope>NUCLEOTIDE SEQUENCE [LARGE SCALE GENOMIC DNA]</scope>
    <source>
        <strain evidence="4 5">LC0559/18</strain>
    </source>
</reference>
<evidence type="ECO:0000259" key="3">
    <source>
        <dbReference type="Pfam" id="PF02517"/>
    </source>
</evidence>
<dbReference type="GO" id="GO:0008237">
    <property type="term" value="F:metallopeptidase activity"/>
    <property type="evidence" value="ECO:0007669"/>
    <property type="project" value="UniProtKB-KW"/>
</dbReference>
<dbReference type="GO" id="GO:0004175">
    <property type="term" value="F:endopeptidase activity"/>
    <property type="evidence" value="ECO:0007669"/>
    <property type="project" value="UniProtKB-ARBA"/>
</dbReference>
<dbReference type="InterPro" id="IPR003675">
    <property type="entry name" value="Rce1/LyrA-like_dom"/>
</dbReference>
<feature type="transmembrane region" description="Helical" evidence="2">
    <location>
        <begin position="40"/>
        <end position="61"/>
    </location>
</feature>
<comment type="caution">
    <text evidence="4">The sequence shown here is derived from an EMBL/GenBank/DDBJ whole genome shotgun (WGS) entry which is preliminary data.</text>
</comment>
<dbReference type="AlphaFoldDB" id="A0A2N8PSI9"/>